<sequence length="219" mass="24051">MASTLTSSNAPVDTTVVVDVTSNQPFCSQRRLECSRQQVGCLYISQSLATMAAISRQHKATLEEPRTYEEQHMWDVIGTCSTWVDEPIKQVRVYGAVLCMIRIRISGCVVLLDPAHVQRTISWKISPAHPESVWVGCQACSAGPWDSSVDQLLLAEPAANRAPGSSSFHHSVIILYTMKDNLHACTALVASGPTCSNRRVTLRCRVEAESLLLKDRPGN</sequence>
<protein>
    <submittedName>
        <fullName evidence="1">Uncharacterized protein</fullName>
    </submittedName>
</protein>
<keyword evidence="2" id="KW-1185">Reference proteome</keyword>
<dbReference type="EMBL" id="SRLO01000056">
    <property type="protein sequence ID" value="TNN80169.1"/>
    <property type="molecule type" value="Genomic_DNA"/>
</dbReference>
<evidence type="ECO:0000313" key="1">
    <source>
        <dbReference type="EMBL" id="TNN80169.1"/>
    </source>
</evidence>
<gene>
    <name evidence="1" type="ORF">EYF80_009494</name>
</gene>
<proteinExistence type="predicted"/>
<evidence type="ECO:0000313" key="2">
    <source>
        <dbReference type="Proteomes" id="UP000314294"/>
    </source>
</evidence>
<comment type="caution">
    <text evidence="1">The sequence shown here is derived from an EMBL/GenBank/DDBJ whole genome shotgun (WGS) entry which is preliminary data.</text>
</comment>
<organism evidence="1 2">
    <name type="scientific">Liparis tanakae</name>
    <name type="common">Tanaka's snailfish</name>
    <dbReference type="NCBI Taxonomy" id="230148"/>
    <lineage>
        <taxon>Eukaryota</taxon>
        <taxon>Metazoa</taxon>
        <taxon>Chordata</taxon>
        <taxon>Craniata</taxon>
        <taxon>Vertebrata</taxon>
        <taxon>Euteleostomi</taxon>
        <taxon>Actinopterygii</taxon>
        <taxon>Neopterygii</taxon>
        <taxon>Teleostei</taxon>
        <taxon>Neoteleostei</taxon>
        <taxon>Acanthomorphata</taxon>
        <taxon>Eupercaria</taxon>
        <taxon>Perciformes</taxon>
        <taxon>Cottioidei</taxon>
        <taxon>Cottales</taxon>
        <taxon>Liparidae</taxon>
        <taxon>Liparis</taxon>
    </lineage>
</organism>
<name>A0A4Z2IQD0_9TELE</name>
<dbReference type="Proteomes" id="UP000314294">
    <property type="component" value="Unassembled WGS sequence"/>
</dbReference>
<accession>A0A4Z2IQD0</accession>
<reference evidence="1 2" key="1">
    <citation type="submission" date="2019-03" db="EMBL/GenBank/DDBJ databases">
        <title>First draft genome of Liparis tanakae, snailfish: a comprehensive survey of snailfish specific genes.</title>
        <authorList>
            <person name="Kim W."/>
            <person name="Song I."/>
            <person name="Jeong J.-H."/>
            <person name="Kim D."/>
            <person name="Kim S."/>
            <person name="Ryu S."/>
            <person name="Song J.Y."/>
            <person name="Lee S.K."/>
        </authorList>
    </citation>
    <scope>NUCLEOTIDE SEQUENCE [LARGE SCALE GENOMIC DNA]</scope>
    <source>
        <tissue evidence="1">Muscle</tissue>
    </source>
</reference>
<dbReference type="AlphaFoldDB" id="A0A4Z2IQD0"/>